<reference evidence="5" key="1">
    <citation type="submission" date="2023-07" db="EMBL/GenBank/DDBJ databases">
        <authorList>
            <consortium name="CYATHOMIX"/>
        </authorList>
    </citation>
    <scope>NUCLEOTIDE SEQUENCE</scope>
    <source>
        <strain evidence="5">N/A</strain>
    </source>
</reference>
<evidence type="ECO:0000313" key="5">
    <source>
        <dbReference type="EMBL" id="CAJ0610060.1"/>
    </source>
</evidence>
<dbReference type="Proteomes" id="UP001176961">
    <property type="component" value="Unassembled WGS sequence"/>
</dbReference>
<feature type="region of interest" description="Disordered" evidence="3">
    <location>
        <begin position="351"/>
        <end position="410"/>
    </location>
</feature>
<organism evidence="5 6">
    <name type="scientific">Cylicocyclus nassatus</name>
    <name type="common">Nematode worm</name>
    <dbReference type="NCBI Taxonomy" id="53992"/>
    <lineage>
        <taxon>Eukaryota</taxon>
        <taxon>Metazoa</taxon>
        <taxon>Ecdysozoa</taxon>
        <taxon>Nematoda</taxon>
        <taxon>Chromadorea</taxon>
        <taxon>Rhabditida</taxon>
        <taxon>Rhabditina</taxon>
        <taxon>Rhabditomorpha</taxon>
        <taxon>Strongyloidea</taxon>
        <taxon>Strongylidae</taxon>
        <taxon>Cylicocyclus</taxon>
    </lineage>
</organism>
<dbReference type="GO" id="GO:0030274">
    <property type="term" value="F:LIM domain binding"/>
    <property type="evidence" value="ECO:0007669"/>
    <property type="project" value="UniProtKB-UniRule"/>
</dbReference>
<dbReference type="AlphaFoldDB" id="A0AA36HFW5"/>
<evidence type="ECO:0000256" key="1">
    <source>
        <dbReference type="ARBA" id="ARBA00006928"/>
    </source>
</evidence>
<name>A0AA36HFW5_CYLNA</name>
<dbReference type="Pfam" id="PF01803">
    <property type="entry name" value="LIM_bind"/>
    <property type="match status" value="1"/>
</dbReference>
<gene>
    <name evidence="5" type="ORF">CYNAS_LOCUS22043</name>
</gene>
<dbReference type="PANTHER" id="PTHR10378">
    <property type="entry name" value="LIM DOMAIN-BINDING PROTEIN"/>
    <property type="match status" value="1"/>
</dbReference>
<evidence type="ECO:0000256" key="2">
    <source>
        <dbReference type="PROSITE-ProRule" id="PRU01302"/>
    </source>
</evidence>
<feature type="region of interest" description="Disordered" evidence="3">
    <location>
        <begin position="464"/>
        <end position="536"/>
    </location>
</feature>
<evidence type="ECO:0000313" key="6">
    <source>
        <dbReference type="Proteomes" id="UP001176961"/>
    </source>
</evidence>
<sequence length="596" mass="66606">MPRRRNPDAPVAPKAPRVRKKKVEADVVKQDSTVYEPLMQSNGIMVDDAGMYTQDFSFAFGAQPTFTGPEQANSPYMLPPQSNTPQPPMIMRQMAPPSQAGAQMSAPGQPQPMNAVPSPLEFRIHEMNRRLYIFNSSGICEKDFAQWWDAFSHEFFDDDAKLWINIVDEHSPHSEKYVLGRQLIPRFFRSFFESKIREMYFVIRGQSRESQTPSGMIHYENQDMLQVTKHDIPNAEVQTKFKLFIEFTPYDEILNHRIRTWSMELESCQEFFMNEITKEYEIHHPDGMEKSLPLTRVGMPLQTMACLSMSRILEPMQMLMSQSKTSGLSPRDAMTRTLFAHHTKMQQQQQMAMQHMNQPSMLPPTTVEEQKPKPARKRQRKTTANNKNKKANASPAPANAGFPSNPMPGNFSSMGFQDVMVVGEPSMMGGDYGEEDERTISRVENAQYDPNALQLQMQSMGPSGHIGGPGMSGMQSGPPMGPPSGSQMSGSGPLVPGGPQMVQGGAIGPGQMGPGMPPSANQQLTQLGQPQNGHPPPQGYGIYRLVVGIVKFSYNCPCDYGCAKAHSRWQLWDIHGADRKISVCLKYSVSSPLPIL</sequence>
<dbReference type="InterPro" id="IPR029005">
    <property type="entry name" value="LIM-bd/SEUSS"/>
</dbReference>
<comment type="caution">
    <text evidence="5">The sequence shown here is derived from an EMBL/GenBank/DDBJ whole genome shotgun (WGS) entry which is preliminary data.</text>
</comment>
<accession>A0AA36HFW5</accession>
<evidence type="ECO:0000256" key="3">
    <source>
        <dbReference type="SAM" id="MobiDB-lite"/>
    </source>
</evidence>
<keyword evidence="6" id="KW-1185">Reference proteome</keyword>
<evidence type="ECO:0000259" key="4">
    <source>
        <dbReference type="PROSITE" id="PS51957"/>
    </source>
</evidence>
<dbReference type="EMBL" id="CATQJL010000326">
    <property type="protein sequence ID" value="CAJ0610060.1"/>
    <property type="molecule type" value="Genomic_DNA"/>
</dbReference>
<feature type="domain" description="LIM interaction" evidence="4">
    <location>
        <begin position="418"/>
        <end position="457"/>
    </location>
</feature>
<dbReference type="InterPro" id="IPR041363">
    <property type="entry name" value="LID"/>
</dbReference>
<proteinExistence type="inferred from homology"/>
<dbReference type="PROSITE" id="PS51957">
    <property type="entry name" value="LID"/>
    <property type="match status" value="1"/>
</dbReference>
<feature type="region of interest" description="Disordered" evidence="3">
    <location>
        <begin position="1"/>
        <end position="25"/>
    </location>
</feature>
<comment type="similarity">
    <text evidence="1 2">Belongs to the LDB family.</text>
</comment>
<dbReference type="Pfam" id="PF17916">
    <property type="entry name" value="LID"/>
    <property type="match status" value="1"/>
</dbReference>
<feature type="compositionally biased region" description="Low complexity" evidence="3">
    <location>
        <begin position="382"/>
        <end position="404"/>
    </location>
</feature>
<feature type="compositionally biased region" description="Low complexity" evidence="3">
    <location>
        <begin position="472"/>
        <end position="493"/>
    </location>
</feature>
<protein>
    <recommendedName>
        <fullName evidence="4">LIM interaction domain-containing protein</fullName>
    </recommendedName>
</protein>